<protein>
    <submittedName>
        <fullName evidence="5">AraC family transcriptional regulator</fullName>
    </submittedName>
</protein>
<dbReference type="InterPro" id="IPR018062">
    <property type="entry name" value="HTH_AraC-typ_CS"/>
</dbReference>
<dbReference type="SUPFAM" id="SSF46689">
    <property type="entry name" value="Homeodomain-like"/>
    <property type="match status" value="2"/>
</dbReference>
<dbReference type="EMBL" id="BMJQ01000007">
    <property type="protein sequence ID" value="GGF21849.1"/>
    <property type="molecule type" value="Genomic_DNA"/>
</dbReference>
<dbReference type="GO" id="GO:0043565">
    <property type="term" value="F:sequence-specific DNA binding"/>
    <property type="evidence" value="ECO:0007669"/>
    <property type="project" value="InterPro"/>
</dbReference>
<dbReference type="Pfam" id="PF01965">
    <property type="entry name" value="DJ-1_PfpI"/>
    <property type="match status" value="1"/>
</dbReference>
<dbReference type="Gene3D" id="3.40.50.880">
    <property type="match status" value="1"/>
</dbReference>
<dbReference type="PANTHER" id="PTHR43130:SF3">
    <property type="entry name" value="HTH-TYPE TRANSCRIPTIONAL REGULATOR RV1931C"/>
    <property type="match status" value="1"/>
</dbReference>
<dbReference type="AlphaFoldDB" id="A0A8J2YUL1"/>
<dbReference type="InterPro" id="IPR052158">
    <property type="entry name" value="INH-QAR"/>
</dbReference>
<keyword evidence="6" id="KW-1185">Reference proteome</keyword>
<gene>
    <name evidence="5" type="ORF">GCM10011611_29900</name>
</gene>
<evidence type="ECO:0000259" key="4">
    <source>
        <dbReference type="PROSITE" id="PS01124"/>
    </source>
</evidence>
<dbReference type="InterPro" id="IPR009057">
    <property type="entry name" value="Homeodomain-like_sf"/>
</dbReference>
<dbReference type="SMART" id="SM00342">
    <property type="entry name" value="HTH_ARAC"/>
    <property type="match status" value="1"/>
</dbReference>
<evidence type="ECO:0000256" key="2">
    <source>
        <dbReference type="ARBA" id="ARBA00023125"/>
    </source>
</evidence>
<organism evidence="5 6">
    <name type="scientific">Aliidongia dinghuensis</name>
    <dbReference type="NCBI Taxonomy" id="1867774"/>
    <lineage>
        <taxon>Bacteria</taxon>
        <taxon>Pseudomonadati</taxon>
        <taxon>Pseudomonadota</taxon>
        <taxon>Alphaproteobacteria</taxon>
        <taxon>Rhodospirillales</taxon>
        <taxon>Dongiaceae</taxon>
        <taxon>Aliidongia</taxon>
    </lineage>
</organism>
<keyword evidence="3" id="KW-0804">Transcription</keyword>
<dbReference type="InterPro" id="IPR002818">
    <property type="entry name" value="DJ-1/PfpI"/>
</dbReference>
<name>A0A8J2YUL1_9PROT</name>
<reference evidence="5" key="2">
    <citation type="submission" date="2020-09" db="EMBL/GenBank/DDBJ databases">
        <authorList>
            <person name="Sun Q."/>
            <person name="Zhou Y."/>
        </authorList>
    </citation>
    <scope>NUCLEOTIDE SEQUENCE</scope>
    <source>
        <strain evidence="5">CGMCC 1.15725</strain>
    </source>
</reference>
<feature type="domain" description="HTH araC/xylS-type" evidence="4">
    <location>
        <begin position="227"/>
        <end position="325"/>
    </location>
</feature>
<dbReference type="PROSITE" id="PS00041">
    <property type="entry name" value="HTH_ARAC_FAMILY_1"/>
    <property type="match status" value="1"/>
</dbReference>
<evidence type="ECO:0000313" key="6">
    <source>
        <dbReference type="Proteomes" id="UP000646365"/>
    </source>
</evidence>
<keyword evidence="2" id="KW-0238">DNA-binding</keyword>
<dbReference type="PROSITE" id="PS01124">
    <property type="entry name" value="HTH_ARAC_FAMILY_2"/>
    <property type="match status" value="1"/>
</dbReference>
<accession>A0A8J2YUL1</accession>
<keyword evidence="1" id="KW-0805">Transcription regulation</keyword>
<evidence type="ECO:0000256" key="1">
    <source>
        <dbReference type="ARBA" id="ARBA00023015"/>
    </source>
</evidence>
<dbReference type="RefSeq" id="WP_189047088.1">
    <property type="nucleotide sequence ID" value="NZ_BMJQ01000007.1"/>
</dbReference>
<dbReference type="InterPro" id="IPR029062">
    <property type="entry name" value="Class_I_gatase-like"/>
</dbReference>
<reference evidence="5" key="1">
    <citation type="journal article" date="2014" name="Int. J. Syst. Evol. Microbiol.">
        <title>Complete genome sequence of Corynebacterium casei LMG S-19264T (=DSM 44701T), isolated from a smear-ripened cheese.</title>
        <authorList>
            <consortium name="US DOE Joint Genome Institute (JGI-PGF)"/>
            <person name="Walter F."/>
            <person name="Albersmeier A."/>
            <person name="Kalinowski J."/>
            <person name="Ruckert C."/>
        </authorList>
    </citation>
    <scope>NUCLEOTIDE SEQUENCE</scope>
    <source>
        <strain evidence="5">CGMCC 1.15725</strain>
    </source>
</reference>
<sequence length="343" mass="36870">MSSFHATPARVLILAYPDVLLLDVAGPAQVFEQANDLAREAGRPGPYRIELRSLAGGPVRSDIGFALETESLSGDEAPIDTLLIPGGPGLWTFGPDDPLVRWIAQRAPESRRVACVCVGAFLAAAAGLLDGRRAVTHWRHCTELARRHPTIRVEADPIFIADGPVWTSAGVSAGIDLALALVEADLGHATAMEVARRLVVFLKRPGGQAQFSATLAAQAAGGTGRFDRLHAWIADNLASDLRIERLAEAAGMSLRSFVRAYPAATGRTPAKAVECLRVEAAQRLLTTTALPIAAVARQSGFGDDERLRRAFKRHLGVTAEEYRERFADHLPSRNRVMSRASPP</sequence>
<comment type="caution">
    <text evidence="5">The sequence shown here is derived from an EMBL/GenBank/DDBJ whole genome shotgun (WGS) entry which is preliminary data.</text>
</comment>
<dbReference type="PANTHER" id="PTHR43130">
    <property type="entry name" value="ARAC-FAMILY TRANSCRIPTIONAL REGULATOR"/>
    <property type="match status" value="1"/>
</dbReference>
<dbReference type="InterPro" id="IPR018060">
    <property type="entry name" value="HTH_AraC"/>
</dbReference>
<dbReference type="Gene3D" id="1.10.10.60">
    <property type="entry name" value="Homeodomain-like"/>
    <property type="match status" value="1"/>
</dbReference>
<dbReference type="GO" id="GO:0003700">
    <property type="term" value="F:DNA-binding transcription factor activity"/>
    <property type="evidence" value="ECO:0007669"/>
    <property type="project" value="InterPro"/>
</dbReference>
<dbReference type="Proteomes" id="UP000646365">
    <property type="component" value="Unassembled WGS sequence"/>
</dbReference>
<dbReference type="SUPFAM" id="SSF52317">
    <property type="entry name" value="Class I glutamine amidotransferase-like"/>
    <property type="match status" value="1"/>
</dbReference>
<evidence type="ECO:0000256" key="3">
    <source>
        <dbReference type="ARBA" id="ARBA00023163"/>
    </source>
</evidence>
<evidence type="ECO:0000313" key="5">
    <source>
        <dbReference type="EMBL" id="GGF21849.1"/>
    </source>
</evidence>
<dbReference type="CDD" id="cd03137">
    <property type="entry name" value="GATase1_AraC_1"/>
    <property type="match status" value="1"/>
</dbReference>
<dbReference type="Pfam" id="PF12833">
    <property type="entry name" value="HTH_18"/>
    <property type="match status" value="1"/>
</dbReference>
<proteinExistence type="predicted"/>